<feature type="region of interest" description="Disordered" evidence="1">
    <location>
        <begin position="179"/>
        <end position="198"/>
    </location>
</feature>
<sequence>MSHPSSGFADSRHKYHRPIRALPKPGGFSAFSSSSIRNAQSHVTVTSVLCDPETVKRIHDKNLERVSPKAKFKGAIRAVQAANRGMDICSGGANKSTGDSNNNNDSCSSSGVKGADPTKRRLSFAGSHTKGQSFPLTPPPLPMQDEDGKKKGKVMAKSELKKVINRHMSKLSDLNKKLKKAKEERPHLHRESPKKKSTPIHMWKEQAKKLGEGKVKDDQSKAAILKALGVNPKDFKGSLKDLLKIIKDKKEEVASKKKAAQRKVTLRKRQMERRIDPNDGKPRTLSEFTTFYRSTVEWEAADPELRVDPNDGVGRTRAEFREHYSTDYQWNHAKVFATGIPDEYLQENAPDLLAVSLELDGNGDDDSSLNSRSTLGTLGTLGTLNSTINNNNKYNTGSKGGRAVPPPPPFAPPARLIGSVPCAIVADNNTDTIFAFTVTTFAFTDTIFTVTDTIFTITITIIITIGLTTTW</sequence>
<accession>A0A9W6ZMS7</accession>
<gene>
    <name evidence="2" type="ORF">TrST_g11054</name>
</gene>
<feature type="compositionally biased region" description="Low complexity" evidence="1">
    <location>
        <begin position="94"/>
        <end position="111"/>
    </location>
</feature>
<dbReference type="EMBL" id="BRXY01000016">
    <property type="protein sequence ID" value="GMH53085.1"/>
    <property type="molecule type" value="Genomic_DNA"/>
</dbReference>
<dbReference type="Proteomes" id="UP001165085">
    <property type="component" value="Unassembled WGS sequence"/>
</dbReference>
<comment type="caution">
    <text evidence="2">The sequence shown here is derived from an EMBL/GenBank/DDBJ whole genome shotgun (WGS) entry which is preliminary data.</text>
</comment>
<evidence type="ECO:0000313" key="3">
    <source>
        <dbReference type="Proteomes" id="UP001165085"/>
    </source>
</evidence>
<dbReference type="AlphaFoldDB" id="A0A9W6ZMS7"/>
<feature type="compositionally biased region" description="Basic and acidic residues" evidence="1">
    <location>
        <begin position="179"/>
        <end position="191"/>
    </location>
</feature>
<name>A0A9W6ZMS7_9STRA</name>
<evidence type="ECO:0000313" key="2">
    <source>
        <dbReference type="EMBL" id="GMH53085.1"/>
    </source>
</evidence>
<proteinExistence type="predicted"/>
<protein>
    <submittedName>
        <fullName evidence="2">Uncharacterized protein</fullName>
    </submittedName>
</protein>
<evidence type="ECO:0000256" key="1">
    <source>
        <dbReference type="SAM" id="MobiDB-lite"/>
    </source>
</evidence>
<feature type="region of interest" description="Disordered" evidence="1">
    <location>
        <begin position="92"/>
        <end position="150"/>
    </location>
</feature>
<keyword evidence="3" id="KW-1185">Reference proteome</keyword>
<dbReference type="OrthoDB" id="161570at2759"/>
<organism evidence="2 3">
    <name type="scientific">Triparma strigata</name>
    <dbReference type="NCBI Taxonomy" id="1606541"/>
    <lineage>
        <taxon>Eukaryota</taxon>
        <taxon>Sar</taxon>
        <taxon>Stramenopiles</taxon>
        <taxon>Ochrophyta</taxon>
        <taxon>Bolidophyceae</taxon>
        <taxon>Parmales</taxon>
        <taxon>Triparmaceae</taxon>
        <taxon>Triparma</taxon>
    </lineage>
</organism>
<feature type="region of interest" description="Disordered" evidence="1">
    <location>
        <begin position="1"/>
        <end position="21"/>
    </location>
</feature>
<reference evidence="3" key="1">
    <citation type="journal article" date="2023" name="Commun. Biol.">
        <title>Genome analysis of Parmales, the sister group of diatoms, reveals the evolutionary specialization of diatoms from phago-mixotrophs to photoautotrophs.</title>
        <authorList>
            <person name="Ban H."/>
            <person name="Sato S."/>
            <person name="Yoshikawa S."/>
            <person name="Yamada K."/>
            <person name="Nakamura Y."/>
            <person name="Ichinomiya M."/>
            <person name="Sato N."/>
            <person name="Blanc-Mathieu R."/>
            <person name="Endo H."/>
            <person name="Kuwata A."/>
            <person name="Ogata H."/>
        </authorList>
    </citation>
    <scope>NUCLEOTIDE SEQUENCE [LARGE SCALE GENOMIC DNA]</scope>
    <source>
        <strain evidence="3">NIES 3701</strain>
    </source>
</reference>